<evidence type="ECO:0000313" key="1">
    <source>
        <dbReference type="EMBL" id="CAI9726377.1"/>
    </source>
</evidence>
<organism evidence="1 2">
    <name type="scientific">Octopus vulgaris</name>
    <name type="common">Common octopus</name>
    <dbReference type="NCBI Taxonomy" id="6645"/>
    <lineage>
        <taxon>Eukaryota</taxon>
        <taxon>Metazoa</taxon>
        <taxon>Spiralia</taxon>
        <taxon>Lophotrochozoa</taxon>
        <taxon>Mollusca</taxon>
        <taxon>Cephalopoda</taxon>
        <taxon>Coleoidea</taxon>
        <taxon>Octopodiformes</taxon>
        <taxon>Octopoda</taxon>
        <taxon>Incirrata</taxon>
        <taxon>Octopodidae</taxon>
        <taxon>Octopus</taxon>
    </lineage>
</organism>
<proteinExistence type="predicted"/>
<accession>A0AA36B492</accession>
<dbReference type="AlphaFoldDB" id="A0AA36B492"/>
<sequence>MFKQNNNYNQEHELIQQKLDSSGTNIPERQFHQFSQLDSLKDELIDEDLTTYRSYLQSLHDNMVERFHDVIALNIPIWYNNPFEVEADHCEDDVQGELIELQNENDATVRYCRNGRKVQQLTSGNQNLARHT</sequence>
<protein>
    <submittedName>
        <fullName evidence="1">Uncharacterized protein</fullName>
    </submittedName>
</protein>
<keyword evidence="2" id="KW-1185">Reference proteome</keyword>
<gene>
    <name evidence="1" type="ORF">OCTVUL_1B014289</name>
</gene>
<name>A0AA36B492_OCTVU</name>
<reference evidence="1" key="1">
    <citation type="submission" date="2023-08" db="EMBL/GenBank/DDBJ databases">
        <authorList>
            <person name="Alioto T."/>
            <person name="Alioto T."/>
            <person name="Gomez Garrido J."/>
        </authorList>
    </citation>
    <scope>NUCLEOTIDE SEQUENCE</scope>
</reference>
<evidence type="ECO:0000313" key="2">
    <source>
        <dbReference type="Proteomes" id="UP001162480"/>
    </source>
</evidence>
<dbReference type="Proteomes" id="UP001162480">
    <property type="component" value="Chromosome 7"/>
</dbReference>
<dbReference type="EMBL" id="OX597820">
    <property type="protein sequence ID" value="CAI9726377.1"/>
    <property type="molecule type" value="Genomic_DNA"/>
</dbReference>